<feature type="region of interest" description="Disordered" evidence="2">
    <location>
        <begin position="429"/>
        <end position="469"/>
    </location>
</feature>
<dbReference type="Proteomes" id="UP001295684">
    <property type="component" value="Unassembled WGS sequence"/>
</dbReference>
<dbReference type="AlphaFoldDB" id="A0AAD2DBR3"/>
<evidence type="ECO:0000313" key="3">
    <source>
        <dbReference type="EMBL" id="CAI2386858.1"/>
    </source>
</evidence>
<evidence type="ECO:0000256" key="1">
    <source>
        <dbReference type="SAM" id="Coils"/>
    </source>
</evidence>
<organism evidence="3 4">
    <name type="scientific">Euplotes crassus</name>
    <dbReference type="NCBI Taxonomy" id="5936"/>
    <lineage>
        <taxon>Eukaryota</taxon>
        <taxon>Sar</taxon>
        <taxon>Alveolata</taxon>
        <taxon>Ciliophora</taxon>
        <taxon>Intramacronucleata</taxon>
        <taxon>Spirotrichea</taxon>
        <taxon>Hypotrichia</taxon>
        <taxon>Euplotida</taxon>
        <taxon>Euplotidae</taxon>
        <taxon>Moneuplotes</taxon>
    </lineage>
</organism>
<feature type="region of interest" description="Disordered" evidence="2">
    <location>
        <begin position="124"/>
        <end position="202"/>
    </location>
</feature>
<reference evidence="3" key="1">
    <citation type="submission" date="2023-07" db="EMBL/GenBank/DDBJ databases">
        <authorList>
            <consortium name="AG Swart"/>
            <person name="Singh M."/>
            <person name="Singh A."/>
            <person name="Seah K."/>
            <person name="Emmerich C."/>
        </authorList>
    </citation>
    <scope>NUCLEOTIDE SEQUENCE</scope>
    <source>
        <strain evidence="3">DP1</strain>
    </source>
</reference>
<comment type="caution">
    <text evidence="3">The sequence shown here is derived from an EMBL/GenBank/DDBJ whole genome shotgun (WGS) entry which is preliminary data.</text>
</comment>
<gene>
    <name evidence="3" type="ORF">ECRASSUSDP1_LOCUS28483</name>
</gene>
<name>A0AAD2DBR3_EUPCR</name>
<protein>
    <submittedName>
        <fullName evidence="3">Uncharacterized protein</fullName>
    </submittedName>
</protein>
<keyword evidence="1" id="KW-0175">Coiled coil</keyword>
<accession>A0AAD2DBR3</accession>
<sequence>MNLKENYTTLEAQYSAFMADEEEAQVENIPSPVKYDRYPTNRAIPLRTCNNNASLRPKERGNKLNISVQHQSFNDLKICSTLTNSNKKASKDYPYRETLKGKDQHRMKKNILCSTKTKSTLRVQTDCHLKSRPRSKIAPSSSHSSSSYYKDTSINKGKKKVCKKPLNFRSIDQKNQSKHKKGGRGNTLKSYNSTKCSKNSVSKSEKIKKNHISYICRRNPMRFRIIAFAQVVAAKRIQRAIREFTLAKKEAKKRELEDSLIRIRENRARKVIYLRVSTFFLKKKHFREILIQHQSENLNGILLIQRRFRHNHTKLKKMNIPRFKQLFAAFLIGWKVRRVMTYLKTLPEIKEAVDFIKLRNDIKDEETVDLFSQRIIQQYPEKAKFFHTNFTSIYSSGKWFNADCKETQAPKKKICKSRAKAASKICKKSKKLKSNPSKFSKNKNLTKHESVKTTKEPIHPSKPVEKKPSKPNCLMAVREKSVLPTAKADAHNNTIGCINVAKTNLHHSKPKKKFARPTANKRQIDITGDESPKQIKRDKSGNLFSCNRSKLHTIEEYRTARKKRNSSLSNSFNHSSLNALDALKSKKIAADPRASYDTVKFRSTRNKGARESKTALNYSNRLAHQNTTVINQNSDLSILQDSVNYEKPQTSGNDLCNSTISSSTKIIQYGGCKKKVNYDSLGLAANLIKTILEQVNSDPSLQLSVLCEVQNMIGKPDQCLASQSKSTNLNLRRSIKKFSNNDNNTIEYEVTVSHIQDLLRKGDLS</sequence>
<evidence type="ECO:0000256" key="2">
    <source>
        <dbReference type="SAM" id="MobiDB-lite"/>
    </source>
</evidence>
<feature type="compositionally biased region" description="Polar residues" evidence="2">
    <location>
        <begin position="187"/>
        <end position="202"/>
    </location>
</feature>
<feature type="coiled-coil region" evidence="1">
    <location>
        <begin position="234"/>
        <end position="266"/>
    </location>
</feature>
<dbReference type="EMBL" id="CAMPGE010029393">
    <property type="protein sequence ID" value="CAI2386858.1"/>
    <property type="molecule type" value="Genomic_DNA"/>
</dbReference>
<evidence type="ECO:0000313" key="4">
    <source>
        <dbReference type="Proteomes" id="UP001295684"/>
    </source>
</evidence>
<proteinExistence type="predicted"/>
<keyword evidence="4" id="KW-1185">Reference proteome</keyword>
<feature type="compositionally biased region" description="Basic and acidic residues" evidence="2">
    <location>
        <begin position="446"/>
        <end position="468"/>
    </location>
</feature>